<dbReference type="GeneID" id="28853230"/>
<dbReference type="RefSeq" id="XP_018136841.1">
    <property type="nucleotide sequence ID" value="XM_018289236.1"/>
</dbReference>
<accession>A0A179EZZ2</accession>
<dbReference type="EMBL" id="LSBJ02000014">
    <property type="protein sequence ID" value="OAQ58722.1"/>
    <property type="molecule type" value="Genomic_DNA"/>
</dbReference>
<dbReference type="InterPro" id="IPR036249">
    <property type="entry name" value="Thioredoxin-like_sf"/>
</dbReference>
<proteinExistence type="predicted"/>
<dbReference type="GO" id="GO:0016491">
    <property type="term" value="F:oxidoreductase activity"/>
    <property type="evidence" value="ECO:0007669"/>
    <property type="project" value="InterPro"/>
</dbReference>
<dbReference type="PANTHER" id="PTHR13887:SF41">
    <property type="entry name" value="THIOREDOXIN SUPERFAMILY PROTEIN"/>
    <property type="match status" value="1"/>
</dbReference>
<dbReference type="PANTHER" id="PTHR13887">
    <property type="entry name" value="GLUTATHIONE S-TRANSFERASE KAPPA"/>
    <property type="match status" value="1"/>
</dbReference>
<dbReference type="InterPro" id="IPR001853">
    <property type="entry name" value="DSBA-like_thioredoxin_dom"/>
</dbReference>
<dbReference type="Pfam" id="PF01323">
    <property type="entry name" value="DSBA"/>
    <property type="match status" value="1"/>
</dbReference>
<keyword evidence="3" id="KW-1185">Reference proteome</keyword>
<sequence>MTVITIDVVSDFICAWCFIGKRQLDQAVRLYQKTYPGGRNDEFRITWRPFYLGYSDSATSIHKLELADTKLAHMTPEQREMLGRRMERIGSSVGINFKWGGKVGRTYDAHKLVYMSRSMSTDAQNELVEKLFRAYHENEQDISCKDHLRTFAASVGLAEDQVNECFESPTIEESLKEEAELYRAQTEGCGVPTFLIQGEYKLSGAQDVQDFMDLFVQVKENHA</sequence>
<dbReference type="KEGG" id="pchm:VFPPC_10949"/>
<dbReference type="OrthoDB" id="1930760at2759"/>
<protein>
    <submittedName>
        <fullName evidence="2">DSBA-like thioredoxin domain-containing protein</fullName>
    </submittedName>
</protein>
<evidence type="ECO:0000259" key="1">
    <source>
        <dbReference type="Pfam" id="PF01323"/>
    </source>
</evidence>
<dbReference type="SUPFAM" id="SSF52833">
    <property type="entry name" value="Thioredoxin-like"/>
    <property type="match status" value="1"/>
</dbReference>
<evidence type="ECO:0000313" key="3">
    <source>
        <dbReference type="Proteomes" id="UP000078397"/>
    </source>
</evidence>
<dbReference type="CDD" id="cd03024">
    <property type="entry name" value="DsbA_FrnE"/>
    <property type="match status" value="1"/>
</dbReference>
<name>A0A179EZZ2_METCM</name>
<organism evidence="2 3">
    <name type="scientific">Pochonia chlamydosporia 170</name>
    <dbReference type="NCBI Taxonomy" id="1380566"/>
    <lineage>
        <taxon>Eukaryota</taxon>
        <taxon>Fungi</taxon>
        <taxon>Dikarya</taxon>
        <taxon>Ascomycota</taxon>
        <taxon>Pezizomycotina</taxon>
        <taxon>Sordariomycetes</taxon>
        <taxon>Hypocreomycetidae</taxon>
        <taxon>Hypocreales</taxon>
        <taxon>Clavicipitaceae</taxon>
        <taxon>Pochonia</taxon>
    </lineage>
</organism>
<evidence type="ECO:0000313" key="2">
    <source>
        <dbReference type="EMBL" id="OAQ58722.1"/>
    </source>
</evidence>
<gene>
    <name evidence="2" type="ORF">VFPPC_10949</name>
</gene>
<dbReference type="Proteomes" id="UP000078397">
    <property type="component" value="Unassembled WGS sequence"/>
</dbReference>
<reference evidence="2 3" key="1">
    <citation type="journal article" date="2016" name="PLoS Pathog.">
        <title>Biosynthesis of antibiotic leucinostatins in bio-control fungus Purpureocillium lilacinum and their inhibition on phytophthora revealed by genome mining.</title>
        <authorList>
            <person name="Wang G."/>
            <person name="Liu Z."/>
            <person name="Lin R."/>
            <person name="Li E."/>
            <person name="Mao Z."/>
            <person name="Ling J."/>
            <person name="Yang Y."/>
            <person name="Yin W.B."/>
            <person name="Xie B."/>
        </authorList>
    </citation>
    <scope>NUCLEOTIDE SEQUENCE [LARGE SCALE GENOMIC DNA]</scope>
    <source>
        <strain evidence="2">170</strain>
    </source>
</reference>
<dbReference type="Gene3D" id="3.40.30.10">
    <property type="entry name" value="Glutaredoxin"/>
    <property type="match status" value="1"/>
</dbReference>
<comment type="caution">
    <text evidence="2">The sequence shown here is derived from an EMBL/GenBank/DDBJ whole genome shotgun (WGS) entry which is preliminary data.</text>
</comment>
<dbReference type="STRING" id="1380566.A0A179EZZ2"/>
<feature type="domain" description="DSBA-like thioredoxin" evidence="1">
    <location>
        <begin position="5"/>
        <end position="213"/>
    </location>
</feature>
<dbReference type="AlphaFoldDB" id="A0A179EZZ2"/>